<dbReference type="GO" id="GO:0005774">
    <property type="term" value="C:vacuolar membrane"/>
    <property type="evidence" value="ECO:0007669"/>
    <property type="project" value="TreeGrafter"/>
</dbReference>
<dbReference type="InterPro" id="IPR023395">
    <property type="entry name" value="MCP_dom_sf"/>
</dbReference>
<feature type="transmembrane region" description="Helical" evidence="8">
    <location>
        <begin position="607"/>
        <end position="628"/>
    </location>
</feature>
<evidence type="ECO:0000313" key="9">
    <source>
        <dbReference type="EMBL" id="WFD20050.1"/>
    </source>
</evidence>
<dbReference type="EMBL" id="CP119911">
    <property type="protein sequence ID" value="WFD20050.1"/>
    <property type="molecule type" value="Genomic_DNA"/>
</dbReference>
<proteinExistence type="inferred from homology"/>
<dbReference type="PANTHER" id="PTHR12991:SF10">
    <property type="entry name" value="GATOR COMPLEX PROTEIN NPRL2"/>
    <property type="match status" value="1"/>
</dbReference>
<organism evidence="9 10">
    <name type="scientific">Malassezia caprae</name>
    <dbReference type="NCBI Taxonomy" id="1381934"/>
    <lineage>
        <taxon>Eukaryota</taxon>
        <taxon>Fungi</taxon>
        <taxon>Dikarya</taxon>
        <taxon>Basidiomycota</taxon>
        <taxon>Ustilaginomycotina</taxon>
        <taxon>Malasseziomycetes</taxon>
        <taxon>Malasseziales</taxon>
        <taxon>Malasseziaceae</taxon>
        <taxon>Malassezia</taxon>
    </lineage>
</organism>
<dbReference type="AlphaFoldDB" id="A0AAF0J0I2"/>
<feature type="repeat" description="Solcar" evidence="6">
    <location>
        <begin position="608"/>
        <end position="710"/>
    </location>
</feature>
<name>A0AAF0J0I2_9BASI</name>
<dbReference type="InterPro" id="IPR018108">
    <property type="entry name" value="MCP_transmembrane"/>
</dbReference>
<dbReference type="PANTHER" id="PTHR12991">
    <property type="entry name" value="NITROGEN PERMEASE REGULATOR 2/TUMOR SUPPRESSOR CANDIDATE 4"/>
    <property type="match status" value="1"/>
</dbReference>
<keyword evidence="3 6" id="KW-0812">Transmembrane</keyword>
<dbReference type="SUPFAM" id="SSF103506">
    <property type="entry name" value="Mitochondrial carrier"/>
    <property type="match status" value="1"/>
</dbReference>
<feature type="transmembrane region" description="Helical" evidence="8">
    <location>
        <begin position="450"/>
        <end position="473"/>
    </location>
</feature>
<evidence type="ECO:0000256" key="1">
    <source>
        <dbReference type="ARBA" id="ARBA00004141"/>
    </source>
</evidence>
<dbReference type="Proteomes" id="UP001220961">
    <property type="component" value="Chromosome 4"/>
</dbReference>
<dbReference type="GO" id="GO:1904262">
    <property type="term" value="P:negative regulation of TORC1 signaling"/>
    <property type="evidence" value="ECO:0007669"/>
    <property type="project" value="UniProtKB-ARBA"/>
</dbReference>
<dbReference type="InterPro" id="IPR009348">
    <property type="entry name" value="NPR2-like"/>
</dbReference>
<evidence type="ECO:0000313" key="10">
    <source>
        <dbReference type="Proteomes" id="UP001220961"/>
    </source>
</evidence>
<dbReference type="Pfam" id="PF06218">
    <property type="entry name" value="NPR2"/>
    <property type="match status" value="3"/>
</dbReference>
<feature type="repeat" description="Solcar" evidence="6">
    <location>
        <begin position="492"/>
        <end position="594"/>
    </location>
</feature>
<evidence type="ECO:0008006" key="11">
    <source>
        <dbReference type="Google" id="ProtNLM"/>
    </source>
</evidence>
<dbReference type="GO" id="GO:0010508">
    <property type="term" value="P:positive regulation of autophagy"/>
    <property type="evidence" value="ECO:0007669"/>
    <property type="project" value="TreeGrafter"/>
</dbReference>
<evidence type="ECO:0000256" key="5">
    <source>
        <dbReference type="ARBA" id="ARBA00023136"/>
    </source>
</evidence>
<keyword evidence="5 6" id="KW-0472">Membrane</keyword>
<evidence type="ECO:0000256" key="8">
    <source>
        <dbReference type="SAM" id="Phobius"/>
    </source>
</evidence>
<sequence length="730" mass="82619">MGRRRSYKVLGFPVLLDETDKYERNHFIFNLCFVFDAQVDVQAYEPIQKEKSFVSQLNNLPRLYGIVEQLYEDLNAYYESFVALPETVDSLVDGHDAVMASVQTQGNLTLVESEELDHLIAQALGPLGRVREAHRTPKQDQPGGSKQPNPLSTLAESGLSDSSQQPPVNPPATSTMAPVRPPSEQLHGLGRTVRDAINLKVFPTFANPVPVHAWDVPVLLLDMSSYVNDGWDLTLVKLLPFLDGTNHVKRISELADTDIALVCQCVEHLIYYSFAIVIDIFQFSNIYVLRPQVARMFDDVQMGNECASYVARPGHLPIPVPTLFRMYSMLRSGRTLHEWVELAGHYVQSIDIRRFITFGVIKGFVRRVHRYPVLMSSNEPLDTSQGDEVSNMAQAIDGGIARTALKRETLSAMDGSSRESLFLQRYRAFIKFANEHQTVAVMREEGFQGFFRGVTIPLITITFVRTISFSMYTTTRKWMERKFGSREDHLPRTALYGILGGISSGTVISCFSAPFELVKVERQLEYLIATQRHKMSGSTEQLVFKPRSGFEAARDIYRTHGGLRGFYLGLRLHMLRDLSGTACYFGLYDSIRLIGDRMERNNMFMGTPAPVVSFLIGSMSGILSWFFVYPVDLIKTQVQRDALAGAQRQSALAVFKRLLQRGDTHPTEFNLRRVPLSRLLRLYRGLGISALRSFISHGLMWTTIESISQRVESEARNHDLDSSYDFLDFQ</sequence>
<feature type="region of interest" description="Disordered" evidence="7">
    <location>
        <begin position="134"/>
        <end position="185"/>
    </location>
</feature>
<evidence type="ECO:0000256" key="4">
    <source>
        <dbReference type="ARBA" id="ARBA00022989"/>
    </source>
</evidence>
<gene>
    <name evidence="9" type="ORF">MCAP1_002294</name>
</gene>
<evidence type="ECO:0000256" key="3">
    <source>
        <dbReference type="ARBA" id="ARBA00022692"/>
    </source>
</evidence>
<dbReference type="Pfam" id="PF00153">
    <property type="entry name" value="Mito_carr"/>
    <property type="match status" value="3"/>
</dbReference>
<feature type="repeat" description="Solcar" evidence="6">
    <location>
        <begin position="385"/>
        <end position="478"/>
    </location>
</feature>
<keyword evidence="10" id="KW-1185">Reference proteome</keyword>
<evidence type="ECO:0000256" key="2">
    <source>
        <dbReference type="ARBA" id="ARBA00008433"/>
    </source>
</evidence>
<dbReference type="GO" id="GO:1990130">
    <property type="term" value="C:GATOR1 complex"/>
    <property type="evidence" value="ECO:0007669"/>
    <property type="project" value="TreeGrafter"/>
</dbReference>
<evidence type="ECO:0000256" key="6">
    <source>
        <dbReference type="PROSITE-ProRule" id="PRU00282"/>
    </source>
</evidence>
<dbReference type="Gene3D" id="1.50.40.10">
    <property type="entry name" value="Mitochondrial carrier domain"/>
    <property type="match status" value="1"/>
</dbReference>
<dbReference type="GO" id="GO:0005096">
    <property type="term" value="F:GTPase activator activity"/>
    <property type="evidence" value="ECO:0007669"/>
    <property type="project" value="TreeGrafter"/>
</dbReference>
<feature type="transmembrane region" description="Helical" evidence="8">
    <location>
        <begin position="493"/>
        <end position="515"/>
    </location>
</feature>
<keyword evidence="4 8" id="KW-1133">Transmembrane helix</keyword>
<comment type="similarity">
    <text evidence="2">Belongs to the NPR2 family.</text>
</comment>
<feature type="compositionally biased region" description="Polar residues" evidence="7">
    <location>
        <begin position="142"/>
        <end position="176"/>
    </location>
</feature>
<evidence type="ECO:0000256" key="7">
    <source>
        <dbReference type="SAM" id="MobiDB-lite"/>
    </source>
</evidence>
<comment type="subcellular location">
    <subcellularLocation>
        <location evidence="1">Membrane</location>
        <topology evidence="1">Multi-pass membrane protein</topology>
    </subcellularLocation>
</comment>
<dbReference type="PROSITE" id="PS50920">
    <property type="entry name" value="SOLCAR"/>
    <property type="match status" value="3"/>
</dbReference>
<protein>
    <recommendedName>
        <fullName evidence="11">Mitochondrial carrier</fullName>
    </recommendedName>
</protein>
<reference evidence="9" key="1">
    <citation type="submission" date="2023-03" db="EMBL/GenBank/DDBJ databases">
        <title>Mating type loci evolution in Malassezia.</title>
        <authorList>
            <person name="Coelho M.A."/>
        </authorList>
    </citation>
    <scope>NUCLEOTIDE SEQUENCE</scope>
    <source>
        <strain evidence="9">CBS 10434</strain>
    </source>
</reference>
<accession>A0AAF0J0I2</accession>